<dbReference type="EC" id="3.1.-.-" evidence="10"/>
<feature type="binding site" evidence="10">
    <location>
        <position position="253"/>
    </location>
    <ligand>
        <name>Mn(2+)</name>
        <dbReference type="ChEBI" id="CHEBI:29035"/>
    </ligand>
</feature>
<evidence type="ECO:0000256" key="1">
    <source>
        <dbReference type="ARBA" id="ARBA00022722"/>
    </source>
</evidence>
<evidence type="ECO:0000256" key="7">
    <source>
        <dbReference type="ARBA" id="ARBA00023125"/>
    </source>
</evidence>
<keyword evidence="2 10" id="KW-0479">Metal-binding</keyword>
<comment type="cofactor">
    <cofactor evidence="10">
        <name>Mg(2+)</name>
        <dbReference type="ChEBI" id="CHEBI:18420"/>
    </cofactor>
    <cofactor evidence="10">
        <name>Mn(2+)</name>
        <dbReference type="ChEBI" id="CHEBI:29035"/>
    </cofactor>
</comment>
<evidence type="ECO:0000256" key="6">
    <source>
        <dbReference type="ARBA" id="ARBA00023118"/>
    </source>
</evidence>
<comment type="subunit">
    <text evidence="9 10">Homodimer, forms a heterotetramer with a Cas2 homodimer.</text>
</comment>
<dbReference type="GO" id="GO:0051607">
    <property type="term" value="P:defense response to virus"/>
    <property type="evidence" value="ECO:0007669"/>
    <property type="project" value="UniProtKB-UniRule"/>
</dbReference>
<keyword evidence="7 10" id="KW-0238">DNA-binding</keyword>
<dbReference type="HAMAP" id="MF_01470">
    <property type="entry name" value="Cas1"/>
    <property type="match status" value="1"/>
</dbReference>
<name>A0A1Z4BYL2_9GAMM</name>
<evidence type="ECO:0000256" key="10">
    <source>
        <dbReference type="HAMAP-Rule" id="MF_01470"/>
    </source>
</evidence>
<evidence type="ECO:0000256" key="8">
    <source>
        <dbReference type="ARBA" id="ARBA00023211"/>
    </source>
</evidence>
<reference evidence="11 12" key="1">
    <citation type="submission" date="2017-06" db="EMBL/GenBank/DDBJ databases">
        <title>Genome Sequencing of the methanotroph Methylovulum psychrotolerants str. HV10-M2 isolated from a high-altitude environment.</title>
        <authorList>
            <person name="Mateos-Rivera A."/>
        </authorList>
    </citation>
    <scope>NUCLEOTIDE SEQUENCE [LARGE SCALE GENOMIC DNA]</scope>
    <source>
        <strain evidence="11 12">HV10_M2</strain>
    </source>
</reference>
<keyword evidence="1 10" id="KW-0540">Nuclease</keyword>
<sequence>MRNAGKQTCAFRPFMGASLMILIVDHREITVSYENNTLCVRREGGKLQRIPVALLEQVIVYGSPTIEMPVWRALSTAAVPTTLLSQRGSQEPAIMAAGLAVRLPLRRLQFRCAEHTGCAVAVARWFLQQKFAAYDLPLSHFNAEQRQPFKQQRAELLDKLNQADSIAKLMGYEGVLAAAWFALLAHGLPDKWRFNGRNRRPPQDPFNALLSLGYTLLMADIRQVLVCEGLDPAFGFLHQPVAGREALVLDFAEIFRAAVDFSLYAFLGCLNPKDFSYSQAHGCRLTKDARPTFYNFWAEFREQCPRLSADDEGDITFSSLAEQIRGKVAGFRGILNNQEQDNG</sequence>
<keyword evidence="4 10" id="KW-0378">Hydrolase</keyword>
<dbReference type="GO" id="GO:0003677">
    <property type="term" value="F:DNA binding"/>
    <property type="evidence" value="ECO:0007669"/>
    <property type="project" value="UniProtKB-KW"/>
</dbReference>
<keyword evidence="3 10" id="KW-0255">Endonuclease</keyword>
<dbReference type="Proteomes" id="UP000197019">
    <property type="component" value="Chromosome"/>
</dbReference>
<dbReference type="InterPro" id="IPR042206">
    <property type="entry name" value="CRISPR-assoc_Cas1_C"/>
</dbReference>
<feature type="binding site" evidence="10">
    <location>
        <position position="238"/>
    </location>
    <ligand>
        <name>Mn(2+)</name>
        <dbReference type="ChEBI" id="CHEBI:29035"/>
    </ligand>
</feature>
<dbReference type="Gene3D" id="3.100.10.20">
    <property type="entry name" value="CRISPR-associated endonuclease Cas1, N-terminal domain"/>
    <property type="match status" value="1"/>
</dbReference>
<dbReference type="KEGG" id="mpsy:CEK71_10085"/>
<proteinExistence type="inferred from homology"/>
<evidence type="ECO:0000256" key="4">
    <source>
        <dbReference type="ARBA" id="ARBA00022801"/>
    </source>
</evidence>
<dbReference type="InterPro" id="IPR002729">
    <property type="entry name" value="CRISPR-assoc_Cas1"/>
</dbReference>
<protein>
    <recommendedName>
        <fullName evidence="10">CRISPR-associated endonuclease Cas1</fullName>
        <ecNumber evidence="10">3.1.-.-</ecNumber>
    </recommendedName>
</protein>
<organism evidence="11 12">
    <name type="scientific">Methylovulum psychrotolerans</name>
    <dbReference type="NCBI Taxonomy" id="1704499"/>
    <lineage>
        <taxon>Bacteria</taxon>
        <taxon>Pseudomonadati</taxon>
        <taxon>Pseudomonadota</taxon>
        <taxon>Gammaproteobacteria</taxon>
        <taxon>Methylococcales</taxon>
        <taxon>Methylococcaceae</taxon>
        <taxon>Methylovulum</taxon>
    </lineage>
</organism>
<dbReference type="InterPro" id="IPR042211">
    <property type="entry name" value="CRISPR-assoc_Cas1_N"/>
</dbReference>
<dbReference type="GO" id="GO:0043571">
    <property type="term" value="P:maintenance of CRISPR repeat elements"/>
    <property type="evidence" value="ECO:0007669"/>
    <property type="project" value="UniProtKB-UniRule"/>
</dbReference>
<dbReference type="NCBIfam" id="TIGR00287">
    <property type="entry name" value="cas1"/>
    <property type="match status" value="1"/>
</dbReference>
<feature type="binding site" evidence="10">
    <location>
        <position position="173"/>
    </location>
    <ligand>
        <name>Mn(2+)</name>
        <dbReference type="ChEBI" id="CHEBI:29035"/>
    </ligand>
</feature>
<dbReference type="EMBL" id="CP022129">
    <property type="protein sequence ID" value="ASF46394.1"/>
    <property type="molecule type" value="Genomic_DNA"/>
</dbReference>
<evidence type="ECO:0000313" key="11">
    <source>
        <dbReference type="EMBL" id="ASF46394.1"/>
    </source>
</evidence>
<keyword evidence="8 10" id="KW-0464">Manganese</keyword>
<dbReference type="GO" id="GO:0046872">
    <property type="term" value="F:metal ion binding"/>
    <property type="evidence" value="ECO:0007669"/>
    <property type="project" value="UniProtKB-UniRule"/>
</dbReference>
<evidence type="ECO:0000313" key="12">
    <source>
        <dbReference type="Proteomes" id="UP000197019"/>
    </source>
</evidence>
<evidence type="ECO:0000256" key="2">
    <source>
        <dbReference type="ARBA" id="ARBA00022723"/>
    </source>
</evidence>
<dbReference type="PANTHER" id="PTHR34353">
    <property type="entry name" value="CRISPR-ASSOCIATED ENDONUCLEASE CAS1 1"/>
    <property type="match status" value="1"/>
</dbReference>
<dbReference type="Pfam" id="PF01867">
    <property type="entry name" value="Cas_Cas1"/>
    <property type="match status" value="1"/>
</dbReference>
<keyword evidence="12" id="KW-1185">Reference proteome</keyword>
<dbReference type="Gene3D" id="1.20.120.920">
    <property type="entry name" value="CRISPR-associated endonuclease Cas1, C-terminal domain"/>
    <property type="match status" value="1"/>
</dbReference>
<dbReference type="InterPro" id="IPR050646">
    <property type="entry name" value="Cas1"/>
</dbReference>
<dbReference type="GO" id="GO:0004519">
    <property type="term" value="F:endonuclease activity"/>
    <property type="evidence" value="ECO:0007669"/>
    <property type="project" value="UniProtKB-UniRule"/>
</dbReference>
<dbReference type="PANTHER" id="PTHR34353:SF2">
    <property type="entry name" value="CRISPR-ASSOCIATED ENDONUCLEASE CAS1 1"/>
    <property type="match status" value="1"/>
</dbReference>
<keyword evidence="5 10" id="KW-0460">Magnesium</keyword>
<keyword evidence="6 10" id="KW-0051">Antiviral defense</keyword>
<gene>
    <name evidence="10 11" type="primary">cas1</name>
    <name evidence="11" type="ORF">CEK71_10085</name>
</gene>
<dbReference type="GO" id="GO:0016787">
    <property type="term" value="F:hydrolase activity"/>
    <property type="evidence" value="ECO:0007669"/>
    <property type="project" value="UniProtKB-KW"/>
</dbReference>
<evidence type="ECO:0000256" key="9">
    <source>
        <dbReference type="ARBA" id="ARBA00038592"/>
    </source>
</evidence>
<evidence type="ECO:0000256" key="3">
    <source>
        <dbReference type="ARBA" id="ARBA00022759"/>
    </source>
</evidence>
<dbReference type="AlphaFoldDB" id="A0A1Z4BYL2"/>
<dbReference type="CDD" id="cd09634">
    <property type="entry name" value="Cas1_I-II-III"/>
    <property type="match status" value="1"/>
</dbReference>
<comment type="similarity">
    <text evidence="10">Belongs to the CRISPR-associated endonuclease Cas1 family.</text>
</comment>
<comment type="function">
    <text evidence="10">CRISPR (clustered regularly interspaced short palindromic repeat), is an adaptive immune system that provides protection against mobile genetic elements (viruses, transposable elements and conjugative plasmids). CRISPR clusters contain spacers, sequences complementary to antecedent mobile elements, and target invading nucleic acids. CRISPR clusters are transcribed and processed into CRISPR RNA (crRNA). Acts as a dsDNA endonuclease. Involved in the integration of spacer DNA into the CRISPR cassette.</text>
</comment>
<evidence type="ECO:0000256" key="5">
    <source>
        <dbReference type="ARBA" id="ARBA00022842"/>
    </source>
</evidence>
<accession>A0A1Z4BYL2</accession>